<dbReference type="EMBL" id="SNRW01041824">
    <property type="protein sequence ID" value="KAA6335252.1"/>
    <property type="molecule type" value="Genomic_DNA"/>
</dbReference>
<dbReference type="AlphaFoldDB" id="A0A5J4RNZ8"/>
<dbReference type="OrthoDB" id="4405280at2759"/>
<feature type="compositionally biased region" description="Low complexity" evidence="1">
    <location>
        <begin position="26"/>
        <end position="56"/>
    </location>
</feature>
<comment type="caution">
    <text evidence="2">The sequence shown here is derived from an EMBL/GenBank/DDBJ whole genome shotgun (WGS) entry which is preliminary data.</text>
</comment>
<dbReference type="Proteomes" id="UP000324800">
    <property type="component" value="Unassembled WGS sequence"/>
</dbReference>
<accession>A0A5J4RNZ8</accession>
<feature type="compositionally biased region" description="Basic and acidic residues" evidence="1">
    <location>
        <begin position="1"/>
        <end position="15"/>
    </location>
</feature>
<feature type="region of interest" description="Disordered" evidence="1">
    <location>
        <begin position="1"/>
        <end position="75"/>
    </location>
</feature>
<name>A0A5J4RNZ8_9EUKA</name>
<sequence length="208" mass="23911">MQKDPPDNHSDRDSTQIEYEVPFHHVATPQPKQPVQQTQRVQQIQVQPKQQVPAQVPKKKRITNQPQSKDDTDEQEIIKEKLAAFQKEKEQYTYCKKGSIKEESKCDINAQGYAVADYKEDKIYPKLDYCNEDDGSSVEPNTCKCNYEFSPVGCTCPRESDNLNDVPKERCPCPSEFSLLEMDARRYDACLPSWNNQNEVFVGDGQLT</sequence>
<evidence type="ECO:0000313" key="2">
    <source>
        <dbReference type="EMBL" id="KAA6335252.1"/>
    </source>
</evidence>
<gene>
    <name evidence="2" type="ORF">EZS28_052986</name>
</gene>
<reference evidence="2 3" key="1">
    <citation type="submission" date="2019-03" db="EMBL/GenBank/DDBJ databases">
        <title>Single cell metagenomics reveals metabolic interactions within the superorganism composed of flagellate Streblomastix strix and complex community of Bacteroidetes bacteria on its surface.</title>
        <authorList>
            <person name="Treitli S.C."/>
            <person name="Kolisko M."/>
            <person name="Husnik F."/>
            <person name="Keeling P."/>
            <person name="Hampl V."/>
        </authorList>
    </citation>
    <scope>NUCLEOTIDE SEQUENCE [LARGE SCALE GENOMIC DNA]</scope>
    <source>
        <strain evidence="2">ST1C</strain>
    </source>
</reference>
<protein>
    <submittedName>
        <fullName evidence="2">Uncharacterized protein</fullName>
    </submittedName>
</protein>
<evidence type="ECO:0000256" key="1">
    <source>
        <dbReference type="SAM" id="MobiDB-lite"/>
    </source>
</evidence>
<organism evidence="2 3">
    <name type="scientific">Streblomastix strix</name>
    <dbReference type="NCBI Taxonomy" id="222440"/>
    <lineage>
        <taxon>Eukaryota</taxon>
        <taxon>Metamonada</taxon>
        <taxon>Preaxostyla</taxon>
        <taxon>Oxymonadida</taxon>
        <taxon>Streblomastigidae</taxon>
        <taxon>Streblomastix</taxon>
    </lineage>
</organism>
<evidence type="ECO:0000313" key="3">
    <source>
        <dbReference type="Proteomes" id="UP000324800"/>
    </source>
</evidence>
<proteinExistence type="predicted"/>
<feature type="non-terminal residue" evidence="2">
    <location>
        <position position="208"/>
    </location>
</feature>